<protein>
    <submittedName>
        <fullName evidence="1">Receptor accessory protein 5 (Predicted), isoform CRA_a</fullName>
    </submittedName>
</protein>
<dbReference type="AlphaFoldDB" id="A6J2U1"/>
<reference evidence="1" key="1">
    <citation type="journal article" date="2005" name="Genome Res.">
        <title>Gene and alternative splicing annotation with AIR.</title>
        <authorList>
            <person name="Florea L."/>
            <person name="Di Francesco V."/>
            <person name="Miller J."/>
            <person name="Turner R."/>
            <person name="Yao A."/>
            <person name="Harris M."/>
            <person name="Walenz B."/>
            <person name="Mobarry C."/>
            <person name="Merkulov G.V."/>
            <person name="Charlab R."/>
            <person name="Dew I."/>
            <person name="Deng Z."/>
            <person name="Istrail S."/>
            <person name="Li P."/>
            <person name="Sutton G."/>
        </authorList>
    </citation>
    <scope>NUCLEOTIDE SEQUENCE</scope>
    <source>
        <strain evidence="1">BN</strain>
    </source>
</reference>
<keyword evidence="1" id="KW-0675">Receptor</keyword>
<accession>A6J2U1</accession>
<dbReference type="Proteomes" id="UP000234681">
    <property type="component" value="Chromosome 18"/>
</dbReference>
<gene>
    <name evidence="1" type="primary">Reep5_predicted</name>
    <name evidence="1" type="ORF">rCG_49553</name>
</gene>
<evidence type="ECO:0000313" key="1">
    <source>
        <dbReference type="EMBL" id="EDL76223.1"/>
    </source>
</evidence>
<proteinExistence type="predicted"/>
<dbReference type="EMBL" id="CH473974">
    <property type="protein sequence ID" value="EDL76223.1"/>
    <property type="molecule type" value="Genomic_DNA"/>
</dbReference>
<organism evidence="1">
    <name type="scientific">Rattus norvegicus</name>
    <name type="common">Rat</name>
    <dbReference type="NCBI Taxonomy" id="10116"/>
    <lineage>
        <taxon>Eukaryota</taxon>
        <taxon>Metazoa</taxon>
        <taxon>Chordata</taxon>
        <taxon>Craniata</taxon>
        <taxon>Vertebrata</taxon>
        <taxon>Euteleostomi</taxon>
        <taxon>Mammalia</taxon>
        <taxon>Eutheria</taxon>
        <taxon>Euarchontoglires</taxon>
        <taxon>Glires</taxon>
        <taxon>Rodentia</taxon>
        <taxon>Myomorpha</taxon>
        <taxon>Muroidea</taxon>
        <taxon>Muridae</taxon>
        <taxon>Murinae</taxon>
        <taxon>Rattus</taxon>
    </lineage>
</organism>
<reference evidence="1" key="2">
    <citation type="submission" date="2005-07" db="EMBL/GenBank/DDBJ databases">
        <authorList>
            <person name="Mural R.J."/>
            <person name="Li P.W."/>
            <person name="Adams M.D."/>
            <person name="Amanatides P.G."/>
            <person name="Baden-Tillson H."/>
            <person name="Barnstead M."/>
            <person name="Chin S.H."/>
            <person name="Dew I."/>
            <person name="Evans C.A."/>
            <person name="Ferriera S."/>
            <person name="Flanigan M."/>
            <person name="Fosler C."/>
            <person name="Glodek A."/>
            <person name="Gu Z."/>
            <person name="Holt R.A."/>
            <person name="Jennings D."/>
            <person name="Kraft C.L."/>
            <person name="Lu F."/>
            <person name="Nguyen T."/>
            <person name="Nusskern D.R."/>
            <person name="Pfannkoch C.M."/>
            <person name="Sitter C."/>
            <person name="Sutton G.G."/>
            <person name="Venter J.C."/>
            <person name="Wang Z."/>
            <person name="Woodage T."/>
            <person name="Zheng X.H."/>
            <person name="Zhong F."/>
        </authorList>
    </citation>
    <scope>NUCLEOTIDE SEQUENCE</scope>
    <source>
        <strain evidence="1">BN</strain>
    </source>
</reference>
<name>A6J2U1_RAT</name>
<sequence length="85" mass="10130">MCCKVFRFYCHICRERFHLNLTEWAVPKIFKYESEDTSLYSRKFKPRLEISVRRPCALRGSPACVFLCLQFGNLCVVLHSVYDFI</sequence>